<proteinExistence type="predicted"/>
<keyword evidence="3" id="KW-1185">Reference proteome</keyword>
<protein>
    <recommendedName>
        <fullName evidence="4">DUF4239 domain-containing protein</fullName>
    </recommendedName>
</protein>
<accession>D3HJQ6</accession>
<feature type="transmembrane region" description="Helical" evidence="1">
    <location>
        <begin position="46"/>
        <end position="66"/>
    </location>
</feature>
<keyword evidence="1" id="KW-0472">Membrane</keyword>
<keyword evidence="1" id="KW-0812">Transmembrane</keyword>
<evidence type="ECO:0000313" key="3">
    <source>
        <dbReference type="Proteomes" id="UP000001060"/>
    </source>
</evidence>
<keyword evidence="1" id="KW-1133">Transmembrane helix</keyword>
<dbReference type="InterPro" id="IPR025333">
    <property type="entry name" value="DUF4239"/>
</dbReference>
<dbReference type="Proteomes" id="UP000001060">
    <property type="component" value="Chromosome"/>
</dbReference>
<dbReference type="eggNOG" id="ENOG502Z8P1">
    <property type="taxonomic scope" value="Bacteria"/>
</dbReference>
<dbReference type="HOGENOM" id="CLU_086345_0_0_6"/>
<sequence>MKFQLIAFFFLIFFFVFILLFLYLGIYSARRNVKNKKISANSGLQIVEGSIFTLLGLIVAFTFSSANQRFDQRRYLIIEEANAIRTADLRIDLARPEIQKNLHQDLKQYLSYQIDNYRQISDFETFRLTHMKSLAMQKKIWKLVSKECTAKYQENKCSLLLSAFNKMFDIANTRYEYSYVHPPVIIFLLLVGLALLGALLAGYNIGETKGGTILHLVSYALVIATTIYIIIDLELPRLGFIRVDSFDAVITELYQNMT</sequence>
<dbReference type="RefSeq" id="WP_003636268.1">
    <property type="nucleotide sequence ID" value="NC_013861.1"/>
</dbReference>
<reference evidence="2 3" key="1">
    <citation type="journal article" date="2010" name="PLoS Genet.">
        <title>Analysis of the Legionella longbeachae genome and transcriptome uncovers unique strategies to cause Legionnaires' disease.</title>
        <authorList>
            <person name="Cazalet C."/>
            <person name="Gomez-Valero L."/>
            <person name="Rusniok C."/>
            <person name="Lomma M."/>
            <person name="Dervins-Ravault D."/>
            <person name="Newton H."/>
            <person name="Sansom F."/>
            <person name="Jarraud S."/>
            <person name="Zidane N."/>
            <person name="Ma L."/>
            <person name="Bouchier C."/>
            <person name="Etienne J."/>
            <person name="Hartland E."/>
            <person name="Buchrieser C."/>
        </authorList>
    </citation>
    <scope>NUCLEOTIDE SEQUENCE [LARGE SCALE GENOMIC DNA]</scope>
    <source>
        <strain evidence="2 3">NSW150</strain>
    </source>
</reference>
<dbReference type="AlphaFoldDB" id="D3HJQ6"/>
<gene>
    <name evidence="2" type="ordered locus">LLO_2247</name>
</gene>
<evidence type="ECO:0000256" key="1">
    <source>
        <dbReference type="SAM" id="Phobius"/>
    </source>
</evidence>
<feature type="transmembrane region" description="Helical" evidence="1">
    <location>
        <begin position="7"/>
        <end position="26"/>
    </location>
</feature>
<dbReference type="OrthoDB" id="116415at2"/>
<dbReference type="EMBL" id="FN650140">
    <property type="protein sequence ID" value="CBJ12653.1"/>
    <property type="molecule type" value="Genomic_DNA"/>
</dbReference>
<evidence type="ECO:0008006" key="4">
    <source>
        <dbReference type="Google" id="ProtNLM"/>
    </source>
</evidence>
<feature type="transmembrane region" description="Helical" evidence="1">
    <location>
        <begin position="212"/>
        <end position="231"/>
    </location>
</feature>
<organism evidence="2 3">
    <name type="scientific">Legionella longbeachae serogroup 1 (strain NSW150)</name>
    <dbReference type="NCBI Taxonomy" id="661367"/>
    <lineage>
        <taxon>Bacteria</taxon>
        <taxon>Pseudomonadati</taxon>
        <taxon>Pseudomonadota</taxon>
        <taxon>Gammaproteobacteria</taxon>
        <taxon>Legionellales</taxon>
        <taxon>Legionellaceae</taxon>
        <taxon>Legionella</taxon>
    </lineage>
</organism>
<evidence type="ECO:0000313" key="2">
    <source>
        <dbReference type="EMBL" id="CBJ12653.1"/>
    </source>
</evidence>
<dbReference type="GeneID" id="40926453"/>
<dbReference type="Pfam" id="PF14023">
    <property type="entry name" value="Bestrophin-like"/>
    <property type="match status" value="1"/>
</dbReference>
<name>D3HJQ6_LEGLN</name>
<feature type="transmembrane region" description="Helical" evidence="1">
    <location>
        <begin position="184"/>
        <end position="206"/>
    </location>
</feature>
<dbReference type="KEGG" id="llo:LLO_2247"/>